<feature type="domain" description="Alpha/beta hydrolase fold-3" evidence="4">
    <location>
        <begin position="140"/>
        <end position="347"/>
    </location>
</feature>
<evidence type="ECO:0000313" key="6">
    <source>
        <dbReference type="Proteomes" id="UP000240509"/>
    </source>
</evidence>
<dbReference type="InterPro" id="IPR029058">
    <property type="entry name" value="AB_hydrolase_fold"/>
</dbReference>
<evidence type="ECO:0000256" key="3">
    <source>
        <dbReference type="PROSITE-ProRule" id="PRU10038"/>
    </source>
</evidence>
<evidence type="ECO:0000256" key="2">
    <source>
        <dbReference type="ARBA" id="ARBA00022801"/>
    </source>
</evidence>
<dbReference type="PANTHER" id="PTHR48081:SF8">
    <property type="entry name" value="ALPHA_BETA HYDROLASE FOLD-3 DOMAIN-CONTAINING PROTEIN-RELATED"/>
    <property type="match status" value="1"/>
</dbReference>
<accession>A0A2T4U9Q6</accession>
<dbReference type="GO" id="GO:0016787">
    <property type="term" value="F:hydrolase activity"/>
    <property type="evidence" value="ECO:0007669"/>
    <property type="project" value="UniProtKB-KW"/>
</dbReference>
<dbReference type="InterPro" id="IPR050300">
    <property type="entry name" value="GDXG_lipolytic_enzyme"/>
</dbReference>
<protein>
    <recommendedName>
        <fullName evidence="4">Alpha/beta hydrolase fold-3 domain-containing protein</fullName>
    </recommendedName>
</protein>
<feature type="active site" evidence="3">
    <location>
        <position position="218"/>
    </location>
</feature>
<dbReference type="SUPFAM" id="SSF53474">
    <property type="entry name" value="alpha/beta-Hydrolases"/>
    <property type="match status" value="1"/>
</dbReference>
<dbReference type="InterPro" id="IPR013094">
    <property type="entry name" value="AB_hydrolase_3"/>
</dbReference>
<dbReference type="AlphaFoldDB" id="A0A2T4U9Q6"/>
<evidence type="ECO:0000313" key="5">
    <source>
        <dbReference type="EMBL" id="PTL40132.1"/>
    </source>
</evidence>
<evidence type="ECO:0000256" key="1">
    <source>
        <dbReference type="ARBA" id="ARBA00010515"/>
    </source>
</evidence>
<dbReference type="PROSITE" id="PS01174">
    <property type="entry name" value="LIPASE_GDXG_SER"/>
    <property type="match status" value="1"/>
</dbReference>
<comment type="similarity">
    <text evidence="1">Belongs to the 'GDXG' lipolytic enzyme family.</text>
</comment>
<organism evidence="5 6">
    <name type="scientific">Alkalicoccus saliphilus</name>
    <dbReference type="NCBI Taxonomy" id="200989"/>
    <lineage>
        <taxon>Bacteria</taxon>
        <taxon>Bacillati</taxon>
        <taxon>Bacillota</taxon>
        <taxon>Bacilli</taxon>
        <taxon>Bacillales</taxon>
        <taxon>Bacillaceae</taxon>
        <taxon>Alkalicoccus</taxon>
    </lineage>
</organism>
<comment type="caution">
    <text evidence="5">The sequence shown here is derived from an EMBL/GenBank/DDBJ whole genome shotgun (WGS) entry which is preliminary data.</text>
</comment>
<keyword evidence="6" id="KW-1185">Reference proteome</keyword>
<dbReference type="Gene3D" id="3.40.50.1820">
    <property type="entry name" value="alpha/beta hydrolase"/>
    <property type="match status" value="1"/>
</dbReference>
<dbReference type="EMBL" id="PZJJ01000002">
    <property type="protein sequence ID" value="PTL40132.1"/>
    <property type="molecule type" value="Genomic_DNA"/>
</dbReference>
<dbReference type="Proteomes" id="UP000240509">
    <property type="component" value="Unassembled WGS sequence"/>
</dbReference>
<gene>
    <name evidence="5" type="ORF">C6Y45_01770</name>
</gene>
<sequence>MLYFLCFLPDPSLLFLMTFLTYLETLLQKQLNRETKSYTYIHGGSKMNLQAQLFSKFVRTILACTPNELKKKLLYAFIRKAPRLQLDDLQSSRKKLNKLTFKNPSIPYKGYITQERAATSIRKTPLRIYIPESGGPFPVIFYMHGGGFALGGLQLGDNLCRLLSSLTNSVVINIDYGLSPEYKFPSALQECSEVIEWALTNADHLHILRDKIILAGDSAGGNLAAGLALKLPRDMAIYPEWQLLISPVVNLNQPADEKMNNQEELVLSRSGMEKFHQYYFIRPEDSSTPYASPLLAYIDQLALMPPVVLITAEDDPLADEAFLFAKKVRQAGTAVYHKHYEGLFHDFPALTGIITEAEDALIYIAEIMRRYSLK</sequence>
<dbReference type="InterPro" id="IPR033140">
    <property type="entry name" value="Lipase_GDXG_put_SER_AS"/>
</dbReference>
<reference evidence="5 6" key="1">
    <citation type="submission" date="2018-03" db="EMBL/GenBank/DDBJ databases">
        <title>Alkalicoccus saliphilus sp. nov., isolated from a mineral pool.</title>
        <authorList>
            <person name="Zhao B."/>
        </authorList>
    </citation>
    <scope>NUCLEOTIDE SEQUENCE [LARGE SCALE GENOMIC DNA]</scope>
    <source>
        <strain evidence="5 6">6AG</strain>
    </source>
</reference>
<proteinExistence type="inferred from homology"/>
<keyword evidence="2" id="KW-0378">Hydrolase</keyword>
<dbReference type="PANTHER" id="PTHR48081">
    <property type="entry name" value="AB HYDROLASE SUPERFAMILY PROTEIN C4A8.06C"/>
    <property type="match status" value="1"/>
</dbReference>
<evidence type="ECO:0000259" key="4">
    <source>
        <dbReference type="Pfam" id="PF07859"/>
    </source>
</evidence>
<dbReference type="Pfam" id="PF07859">
    <property type="entry name" value="Abhydrolase_3"/>
    <property type="match status" value="1"/>
</dbReference>
<name>A0A2T4U9Q6_9BACI</name>